<comment type="caution">
    <text evidence="2">The sequence shown here is derived from an EMBL/GenBank/DDBJ whole genome shotgun (WGS) entry which is preliminary data.</text>
</comment>
<dbReference type="EMBL" id="PVLQ01000117">
    <property type="protein sequence ID" value="PRD63929.1"/>
    <property type="molecule type" value="Genomic_DNA"/>
</dbReference>
<evidence type="ECO:0000313" key="2">
    <source>
        <dbReference type="EMBL" id="PRD63929.1"/>
    </source>
</evidence>
<dbReference type="CDD" id="cd00093">
    <property type="entry name" value="HTH_XRE"/>
    <property type="match status" value="1"/>
</dbReference>
<keyword evidence="3" id="KW-1185">Reference proteome</keyword>
<protein>
    <submittedName>
        <fullName evidence="2">Transcriptional regulator</fullName>
    </submittedName>
</protein>
<gene>
    <name evidence="2" type="ORF">C6P64_17050</name>
</gene>
<sequence>MATPIPLPVDRALQRLGHSLSLARRRRQLSQQDLATRIGASVNTVRRMEEGYPGTAIQHIARALQVFGELGRLEELLDTPHDMVGLALMDEKLPKRVRSLRSSGSSGDGAF</sequence>
<evidence type="ECO:0000313" key="3">
    <source>
        <dbReference type="Proteomes" id="UP000238589"/>
    </source>
</evidence>
<dbReference type="PROSITE" id="PS50943">
    <property type="entry name" value="HTH_CROC1"/>
    <property type="match status" value="1"/>
</dbReference>
<dbReference type="InterPro" id="IPR010982">
    <property type="entry name" value="Lambda_DNA-bd_dom_sf"/>
</dbReference>
<dbReference type="InterPro" id="IPR001387">
    <property type="entry name" value="Cro/C1-type_HTH"/>
</dbReference>
<dbReference type="Gene3D" id="1.10.260.40">
    <property type="entry name" value="lambda repressor-like DNA-binding domains"/>
    <property type="match status" value="1"/>
</dbReference>
<name>A0A2S9K0I1_9BURK</name>
<dbReference type="AlphaFoldDB" id="A0A2S9K0I1"/>
<dbReference type="RefSeq" id="WP_105749734.1">
    <property type="nucleotide sequence ID" value="NZ_PVLQ01000117.1"/>
</dbReference>
<dbReference type="OrthoDB" id="9182103at2"/>
<organism evidence="2 3">
    <name type="scientific">Malikia granosa</name>
    <dbReference type="NCBI Taxonomy" id="263067"/>
    <lineage>
        <taxon>Bacteria</taxon>
        <taxon>Pseudomonadati</taxon>
        <taxon>Pseudomonadota</taxon>
        <taxon>Betaproteobacteria</taxon>
        <taxon>Burkholderiales</taxon>
        <taxon>Comamonadaceae</taxon>
        <taxon>Malikia</taxon>
    </lineage>
</organism>
<dbReference type="GO" id="GO:0003677">
    <property type="term" value="F:DNA binding"/>
    <property type="evidence" value="ECO:0007669"/>
    <property type="project" value="InterPro"/>
</dbReference>
<accession>A0A2S9K0I1</accession>
<feature type="domain" description="HTH cro/C1-type" evidence="1">
    <location>
        <begin position="20"/>
        <end position="70"/>
    </location>
</feature>
<dbReference type="Proteomes" id="UP000238589">
    <property type="component" value="Unassembled WGS sequence"/>
</dbReference>
<dbReference type="SUPFAM" id="SSF47413">
    <property type="entry name" value="lambda repressor-like DNA-binding domains"/>
    <property type="match status" value="1"/>
</dbReference>
<proteinExistence type="predicted"/>
<reference evidence="2 3" key="1">
    <citation type="submission" date="2018-03" db="EMBL/GenBank/DDBJ databases">
        <title>Comparative genomics illustrates the genes involved in a hyperalkaliphilic mechanisms of Serpentinomonas isolated from highly-alkaline calcium-rich serpentinized springs.</title>
        <authorList>
            <person name="Suzuki S."/>
            <person name="Ishii S."/>
            <person name="Walworth N."/>
            <person name="Bird L."/>
            <person name="Kuenen J.G."/>
            <person name="Nealson K.H."/>
        </authorList>
    </citation>
    <scope>NUCLEOTIDE SEQUENCE [LARGE SCALE GENOMIC DNA]</scope>
    <source>
        <strain evidence="2 3">P1</strain>
    </source>
</reference>
<evidence type="ECO:0000259" key="1">
    <source>
        <dbReference type="PROSITE" id="PS50943"/>
    </source>
</evidence>
<dbReference type="Pfam" id="PF13560">
    <property type="entry name" value="HTH_31"/>
    <property type="match status" value="1"/>
</dbReference>